<organism evidence="1 2">
    <name type="scientific">Melastoma candidum</name>
    <dbReference type="NCBI Taxonomy" id="119954"/>
    <lineage>
        <taxon>Eukaryota</taxon>
        <taxon>Viridiplantae</taxon>
        <taxon>Streptophyta</taxon>
        <taxon>Embryophyta</taxon>
        <taxon>Tracheophyta</taxon>
        <taxon>Spermatophyta</taxon>
        <taxon>Magnoliopsida</taxon>
        <taxon>eudicotyledons</taxon>
        <taxon>Gunneridae</taxon>
        <taxon>Pentapetalae</taxon>
        <taxon>rosids</taxon>
        <taxon>malvids</taxon>
        <taxon>Myrtales</taxon>
        <taxon>Melastomataceae</taxon>
        <taxon>Melastomatoideae</taxon>
        <taxon>Melastomateae</taxon>
        <taxon>Melastoma</taxon>
    </lineage>
</organism>
<keyword evidence="2" id="KW-1185">Reference proteome</keyword>
<reference evidence="2" key="1">
    <citation type="journal article" date="2023" name="Front. Plant Sci.">
        <title>Chromosomal-level genome assembly of Melastoma candidum provides insights into trichome evolution.</title>
        <authorList>
            <person name="Zhong Y."/>
            <person name="Wu W."/>
            <person name="Sun C."/>
            <person name="Zou P."/>
            <person name="Liu Y."/>
            <person name="Dai S."/>
            <person name="Zhou R."/>
        </authorList>
    </citation>
    <scope>NUCLEOTIDE SEQUENCE [LARGE SCALE GENOMIC DNA]</scope>
</reference>
<accession>A0ACB9LN92</accession>
<gene>
    <name evidence="1" type="ORF">MLD38_037568</name>
</gene>
<dbReference type="EMBL" id="CM042890">
    <property type="protein sequence ID" value="KAI4312774.1"/>
    <property type="molecule type" value="Genomic_DNA"/>
</dbReference>
<evidence type="ECO:0000313" key="1">
    <source>
        <dbReference type="EMBL" id="KAI4312774.1"/>
    </source>
</evidence>
<proteinExistence type="predicted"/>
<sequence length="363" mass="39165">MSAYMNKSHEELRWEDHGLENKGAPMGSLNPFRVDTAEHNPFLSMRTPSWTDTAARNPLSVSVQSTSAATMVSPSRSTKTFPSIALLRQPSPAVSSFSPPNTNSNIVPGIGFQVTPYMVTDLHENETFSKLHSISRMPAYSNKSHEELWWEAHGQGKQGAVIASLNIFSAESAEHGPFWSSGTSAWSNTATRNPFSIGAQNTAAATMVSPSPCATTTTPSPFCMEATNPVELSQPSLSAAPAQSSLPPETNSSFNIGTPGQMLMTAGTCNAKNIWRAQPAAVTNPFGTLPPVPKLSLDRSGTSQPIRYGISTSQMREKLASAQTLSRGLLCRQLRLPVRKYNPGKIVAKGTVSLDYYNFIVRC</sequence>
<protein>
    <submittedName>
        <fullName evidence="1">Uncharacterized protein</fullName>
    </submittedName>
</protein>
<dbReference type="Proteomes" id="UP001057402">
    <property type="component" value="Chromosome 11"/>
</dbReference>
<evidence type="ECO:0000313" key="2">
    <source>
        <dbReference type="Proteomes" id="UP001057402"/>
    </source>
</evidence>
<comment type="caution">
    <text evidence="1">The sequence shown here is derived from an EMBL/GenBank/DDBJ whole genome shotgun (WGS) entry which is preliminary data.</text>
</comment>
<name>A0ACB9LN92_9MYRT</name>